<dbReference type="InterPro" id="IPR019734">
    <property type="entry name" value="TPR_rpt"/>
</dbReference>
<proteinExistence type="predicted"/>
<keyword evidence="4" id="KW-0472">Membrane</keyword>
<feature type="transmembrane region" description="Helical" evidence="4">
    <location>
        <begin position="338"/>
        <end position="356"/>
    </location>
</feature>
<accession>A0A833LYP0</accession>
<feature type="transmembrane region" description="Helical" evidence="4">
    <location>
        <begin position="266"/>
        <end position="290"/>
    </location>
</feature>
<dbReference type="SUPFAM" id="SSF48452">
    <property type="entry name" value="TPR-like"/>
    <property type="match status" value="1"/>
</dbReference>
<evidence type="ECO:0000313" key="5">
    <source>
        <dbReference type="EMBL" id="KAB2934825.1"/>
    </source>
</evidence>
<keyword evidence="2 3" id="KW-0802">TPR repeat</keyword>
<dbReference type="InterPro" id="IPR050498">
    <property type="entry name" value="Ycf3"/>
</dbReference>
<evidence type="ECO:0000256" key="4">
    <source>
        <dbReference type="SAM" id="Phobius"/>
    </source>
</evidence>
<dbReference type="Pfam" id="PF07719">
    <property type="entry name" value="TPR_2"/>
    <property type="match status" value="1"/>
</dbReference>
<dbReference type="InterPro" id="IPR013105">
    <property type="entry name" value="TPR_2"/>
</dbReference>
<gene>
    <name evidence="5" type="ORF">F9K24_03345</name>
</gene>
<dbReference type="Pfam" id="PF14559">
    <property type="entry name" value="TPR_19"/>
    <property type="match status" value="1"/>
</dbReference>
<dbReference type="AlphaFoldDB" id="A0A833LYP0"/>
<feature type="repeat" description="TPR" evidence="3">
    <location>
        <begin position="173"/>
        <end position="206"/>
    </location>
</feature>
<sequence>METQNHISKIQILVQQKKYLQAEQLLRDLLAGDHTNADYLAMLAEINIQQDKHQAALLVVNNAIGYEPDNALLFYIRARAEIQLDRFDDAERDLKQALELDPYDADFFALLGQVKLARKQFEQALQLAEEALAIDAENLLALNTRSSALLKLNRKQESFATIEGALREDPENAFTHTNYGWGLLEKGDHRKALEHFKEALQKDPDFSLAQSGLLEALKARSLFYRLYLKYSFFMGKLSAKGQWAVLIGFFLGVRGLRAIAQRNEAWQPYLIPVIVGLTLLAFSTWVINPIGNLFLRLNKYGRLLLDKKERWSANFVGLSLLLFLAGIALFFALSDQRYLTLAVFGFLMMVPCGSMLSPAKSKYVLPVYTAILAVIGVAGISLVFLKGEIFNAMTAAFLVGFFVFQWVANFILIKEDNL</sequence>
<dbReference type="PROSITE" id="PS50005">
    <property type="entry name" value="TPR"/>
    <property type="match status" value="3"/>
</dbReference>
<dbReference type="Gene3D" id="1.25.40.10">
    <property type="entry name" value="Tetratricopeptide repeat domain"/>
    <property type="match status" value="2"/>
</dbReference>
<feature type="transmembrane region" description="Helical" evidence="4">
    <location>
        <begin position="243"/>
        <end position="260"/>
    </location>
</feature>
<evidence type="ECO:0000256" key="1">
    <source>
        <dbReference type="ARBA" id="ARBA00022737"/>
    </source>
</evidence>
<protein>
    <submittedName>
        <fullName evidence="5">Tetratricopeptide repeat protein</fullName>
    </submittedName>
</protein>
<evidence type="ECO:0000313" key="6">
    <source>
        <dbReference type="Proteomes" id="UP000460298"/>
    </source>
</evidence>
<name>A0A833LYP0_9LEPT</name>
<feature type="repeat" description="TPR" evidence="3">
    <location>
        <begin position="105"/>
        <end position="138"/>
    </location>
</feature>
<comment type="caution">
    <text evidence="5">The sequence shown here is derived from an EMBL/GenBank/DDBJ whole genome shotgun (WGS) entry which is preliminary data.</text>
</comment>
<evidence type="ECO:0000256" key="2">
    <source>
        <dbReference type="ARBA" id="ARBA00022803"/>
    </source>
</evidence>
<keyword evidence="1" id="KW-0677">Repeat</keyword>
<dbReference type="EMBL" id="WBUI01000002">
    <property type="protein sequence ID" value="KAB2934825.1"/>
    <property type="molecule type" value="Genomic_DNA"/>
</dbReference>
<dbReference type="PANTHER" id="PTHR44858">
    <property type="entry name" value="TETRATRICOPEPTIDE REPEAT PROTEIN 6"/>
    <property type="match status" value="1"/>
</dbReference>
<feature type="repeat" description="TPR" evidence="3">
    <location>
        <begin position="71"/>
        <end position="104"/>
    </location>
</feature>
<dbReference type="Proteomes" id="UP000460298">
    <property type="component" value="Unassembled WGS sequence"/>
</dbReference>
<dbReference type="InterPro" id="IPR011990">
    <property type="entry name" value="TPR-like_helical_dom_sf"/>
</dbReference>
<keyword evidence="4" id="KW-0812">Transmembrane</keyword>
<feature type="transmembrane region" description="Helical" evidence="4">
    <location>
        <begin position="363"/>
        <end position="384"/>
    </location>
</feature>
<feature type="transmembrane region" description="Helical" evidence="4">
    <location>
        <begin position="390"/>
        <end position="413"/>
    </location>
</feature>
<evidence type="ECO:0000256" key="3">
    <source>
        <dbReference type="PROSITE-ProRule" id="PRU00339"/>
    </source>
</evidence>
<dbReference type="PANTHER" id="PTHR44858:SF1">
    <property type="entry name" value="UDP-N-ACETYLGLUCOSAMINE--PEPTIDE N-ACETYLGLUCOSAMINYLTRANSFERASE SPINDLY-RELATED"/>
    <property type="match status" value="1"/>
</dbReference>
<reference evidence="5 6" key="1">
    <citation type="submission" date="2019-10" db="EMBL/GenBank/DDBJ databases">
        <title>Extracellular Electron Transfer in a Candidatus Methanoperedens spp. Enrichment Culture.</title>
        <authorList>
            <person name="Berger S."/>
            <person name="Rangel Shaw D."/>
            <person name="Berben T."/>
            <person name="In 'T Zandt M."/>
            <person name="Frank J."/>
            <person name="Reimann J."/>
            <person name="Jetten M.S.M."/>
            <person name="Welte C.U."/>
        </authorList>
    </citation>
    <scope>NUCLEOTIDE SEQUENCE [LARGE SCALE GENOMIC DNA]</scope>
    <source>
        <strain evidence="5">SB12</strain>
    </source>
</reference>
<organism evidence="5 6">
    <name type="scientific">Leptonema illini</name>
    <dbReference type="NCBI Taxonomy" id="183"/>
    <lineage>
        <taxon>Bacteria</taxon>
        <taxon>Pseudomonadati</taxon>
        <taxon>Spirochaetota</taxon>
        <taxon>Spirochaetia</taxon>
        <taxon>Leptospirales</taxon>
        <taxon>Leptospiraceae</taxon>
        <taxon>Leptonema</taxon>
    </lineage>
</organism>
<keyword evidence="4" id="KW-1133">Transmembrane helix</keyword>
<dbReference type="SMART" id="SM00028">
    <property type="entry name" value="TPR"/>
    <property type="match status" value="5"/>
</dbReference>
<feature type="transmembrane region" description="Helical" evidence="4">
    <location>
        <begin position="311"/>
        <end position="332"/>
    </location>
</feature>